<keyword evidence="4" id="KW-0378">Hydrolase</keyword>
<accession>A0A0D0UCW3</accession>
<dbReference type="SUPFAM" id="SSF51556">
    <property type="entry name" value="Metallo-dependent hydrolases"/>
    <property type="match status" value="1"/>
</dbReference>
<evidence type="ECO:0000313" key="4">
    <source>
        <dbReference type="EMBL" id="KIR46078.1"/>
    </source>
</evidence>
<dbReference type="Gene3D" id="3.20.20.140">
    <property type="entry name" value="Metal-dependent hydrolases"/>
    <property type="match status" value="2"/>
</dbReference>
<keyword evidence="2" id="KW-0812">Transmembrane</keyword>
<gene>
    <name evidence="4" type="ORF">I312_04621</name>
</gene>
<sequence>MPIQARNTTSRLPYSQDIEKAPLNPDNNLPDYDDDRTKPRQLGSIRNDMRTVFFTGLGLFALALYVSQNVSFPFPSKPQPLPDFITKGIEQCKIISRPPPHFERFDSKREKNDRFVPGTKSVWLKNGTVWTGEDDGNETLQGVDLFLENGVIRKIGSALELDEILMGTEYDEVELGGAWVTPGSIGGQAAAFKPRWTYENTPQSMQVEPPFIIDSSGNGTWQRTHSWRHIKHACGENPARVYGAKRMDAAYDFRKAYAEGKKLKDAQDRWCADPKSQREPFPTSLEYEVLADVIRGNVKVNIHCYETTDLNTLVRISNEYEFPIAAFHHAHEVYLVPDLLKQAWGPVPPAVAIFATNARYKREAYRGTEFAPKILADSSLSVIMKSDHPVLDSRYLVYEASQAHYYGLNFSHSLGAVTTHPAKAMGLDHRLGYIRKGYDADLVVWDSFPLTLGATPKQTYIDGIPQILKPHVAEKPAEAQRIFPEGKWDDEIAEAIITRGDPDRRPKKSAKNILFQGVTSFHLGTDKFDLSLLEQGKKGDVVIKSGEITCVGKCAVEEDLDFEIIDLKGGTIAPGMISVGSYLGLMEIRQEKSTTDGDAGEYTNGMLVHAVDGAQFGGKDELLAYSSGVTTIVAHPISSSFISGLSFSFSPSAPHPLARHAIQNPSAALHLSLENTPTSISSKIAILRRLLLGEIEGHTEVVQAFKKVANGELRLVVEVSSADAISALVRLKREVGRKLKITILGGHESWLIAEDLADENIGVIVAPARSYPEEWDQRRIIPGPPLSNHTLPSYLVSHGVKVGLGIVEEWQARNTRYDVAWVYANSPEIFSKSSALALVSNNLEELLGLNDNANALRESEKAWVAYEGDLFGFEGRVRGVRGYAKDEVDLF</sequence>
<dbReference type="Pfam" id="PF01979">
    <property type="entry name" value="Amidohydro_1"/>
    <property type="match status" value="1"/>
</dbReference>
<protein>
    <submittedName>
        <fullName evidence="4">Amidohydrolase</fullName>
    </submittedName>
</protein>
<evidence type="ECO:0000259" key="3">
    <source>
        <dbReference type="Pfam" id="PF01979"/>
    </source>
</evidence>
<dbReference type="GO" id="GO:0006145">
    <property type="term" value="P:purine nucleobase catabolic process"/>
    <property type="evidence" value="ECO:0007669"/>
    <property type="project" value="TreeGrafter"/>
</dbReference>
<dbReference type="OrthoDB" id="10258955at2759"/>
<dbReference type="GO" id="GO:0004038">
    <property type="term" value="F:allantoinase activity"/>
    <property type="evidence" value="ECO:0007669"/>
    <property type="project" value="TreeGrafter"/>
</dbReference>
<dbReference type="SUPFAM" id="SSF51338">
    <property type="entry name" value="Composite domain of metallo-dependent hydrolases"/>
    <property type="match status" value="2"/>
</dbReference>
<dbReference type="InterPro" id="IPR032466">
    <property type="entry name" value="Metal_Hydrolase"/>
</dbReference>
<dbReference type="InterPro" id="IPR050138">
    <property type="entry name" value="DHOase/Allantoinase_Hydrolase"/>
</dbReference>
<keyword evidence="2" id="KW-0472">Membrane</keyword>
<dbReference type="InterPro" id="IPR011059">
    <property type="entry name" value="Metal-dep_hydrolase_composite"/>
</dbReference>
<dbReference type="HOGENOM" id="CLU_006273_0_0_1"/>
<dbReference type="PANTHER" id="PTHR43668:SF5">
    <property type="entry name" value="AMIDOHYDROLASE 3 DOMAIN-CONTAINING PROTEIN"/>
    <property type="match status" value="1"/>
</dbReference>
<evidence type="ECO:0000256" key="2">
    <source>
        <dbReference type="SAM" id="Phobius"/>
    </source>
</evidence>
<proteinExistence type="predicted"/>
<feature type="region of interest" description="Disordered" evidence="1">
    <location>
        <begin position="1"/>
        <end position="42"/>
    </location>
</feature>
<dbReference type="InterPro" id="IPR006680">
    <property type="entry name" value="Amidohydro-rel"/>
</dbReference>
<reference evidence="4" key="1">
    <citation type="submission" date="2015-01" db="EMBL/GenBank/DDBJ databases">
        <title>The Genome Sequence of Cryptococcus gattii CA1280.</title>
        <authorList>
            <consortium name="The Broad Institute Genomics Platform"/>
            <person name="Cuomo C."/>
            <person name="Litvintseva A."/>
            <person name="Chen Y."/>
            <person name="Heitman J."/>
            <person name="Sun S."/>
            <person name="Springer D."/>
            <person name="Dromer F."/>
            <person name="Young S."/>
            <person name="Zeng Q."/>
            <person name="Gargeya S."/>
            <person name="Abouelleil A."/>
            <person name="Alvarado L."/>
            <person name="Chapman S.B."/>
            <person name="Gainer-Dewar J."/>
            <person name="Goldberg J."/>
            <person name="Griggs A."/>
            <person name="Gujja S."/>
            <person name="Hansen M."/>
            <person name="Howarth C."/>
            <person name="Imamovic A."/>
            <person name="Larimer J."/>
            <person name="Murphy C."/>
            <person name="Naylor J."/>
            <person name="Pearson M."/>
            <person name="Priest M."/>
            <person name="Roberts A."/>
            <person name="Saif S."/>
            <person name="Shea T."/>
            <person name="Sykes S."/>
            <person name="Wortman J."/>
            <person name="Nusbaum C."/>
            <person name="Birren B."/>
        </authorList>
    </citation>
    <scope>NUCLEOTIDE SEQUENCE [LARGE SCALE GENOMIC DNA]</scope>
    <source>
        <strain evidence="4">CA1280</strain>
    </source>
</reference>
<feature type="domain" description="Amidohydrolase-related" evidence="3">
    <location>
        <begin position="297"/>
        <end position="463"/>
    </location>
</feature>
<feature type="transmembrane region" description="Helical" evidence="2">
    <location>
        <begin position="49"/>
        <end position="67"/>
    </location>
</feature>
<name>A0A0D0UCW3_CRYGA</name>
<dbReference type="EMBL" id="KN847985">
    <property type="protein sequence ID" value="KIR46078.1"/>
    <property type="molecule type" value="Genomic_DNA"/>
</dbReference>
<dbReference type="GO" id="GO:0005737">
    <property type="term" value="C:cytoplasm"/>
    <property type="evidence" value="ECO:0007669"/>
    <property type="project" value="TreeGrafter"/>
</dbReference>
<evidence type="ECO:0000256" key="1">
    <source>
        <dbReference type="SAM" id="MobiDB-lite"/>
    </source>
</evidence>
<organism evidence="4">
    <name type="scientific">Cryptococcus bacillisporus CA1280</name>
    <dbReference type="NCBI Taxonomy" id="1296109"/>
    <lineage>
        <taxon>Eukaryota</taxon>
        <taxon>Fungi</taxon>
        <taxon>Dikarya</taxon>
        <taxon>Basidiomycota</taxon>
        <taxon>Agaricomycotina</taxon>
        <taxon>Tremellomycetes</taxon>
        <taxon>Tremellales</taxon>
        <taxon>Cryptococcaceae</taxon>
        <taxon>Cryptococcus</taxon>
        <taxon>Cryptococcus gattii species complex</taxon>
    </lineage>
</organism>
<dbReference type="AlphaFoldDB" id="A0A0D0UCW3"/>
<dbReference type="PANTHER" id="PTHR43668">
    <property type="entry name" value="ALLANTOINASE"/>
    <property type="match status" value="1"/>
</dbReference>
<keyword evidence="2" id="KW-1133">Transmembrane helix</keyword>
<feature type="compositionally biased region" description="Polar residues" evidence="1">
    <location>
        <begin position="1"/>
        <end position="13"/>
    </location>
</feature>